<proteinExistence type="predicted"/>
<name>A0A327ZC13_9ACTN</name>
<keyword evidence="3" id="KW-1185">Reference proteome</keyword>
<protein>
    <recommendedName>
        <fullName evidence="4">Lipoprotein</fullName>
    </recommendedName>
</protein>
<comment type="caution">
    <text evidence="2">The sequence shown here is derived from an EMBL/GenBank/DDBJ whole genome shotgun (WGS) entry which is preliminary data.</text>
</comment>
<gene>
    <name evidence="2" type="ORF">B0I29_10699</name>
</gene>
<evidence type="ECO:0008006" key="4">
    <source>
        <dbReference type="Google" id="ProtNLM"/>
    </source>
</evidence>
<evidence type="ECO:0000313" key="2">
    <source>
        <dbReference type="EMBL" id="RAK37831.1"/>
    </source>
</evidence>
<dbReference type="EMBL" id="QLMJ01000006">
    <property type="protein sequence ID" value="RAK37831.1"/>
    <property type="molecule type" value="Genomic_DNA"/>
</dbReference>
<reference evidence="2 3" key="1">
    <citation type="submission" date="2018-06" db="EMBL/GenBank/DDBJ databases">
        <title>Genomic Encyclopedia of Type Strains, Phase III (KMG-III): the genomes of soil and plant-associated and newly described type strains.</title>
        <authorList>
            <person name="Whitman W."/>
        </authorList>
    </citation>
    <scope>NUCLEOTIDE SEQUENCE [LARGE SCALE GENOMIC DNA]</scope>
    <source>
        <strain evidence="2 3">CGMCC 4.7090</strain>
    </source>
</reference>
<organism evidence="2 3">
    <name type="scientific">Actinoplanes lutulentus</name>
    <dbReference type="NCBI Taxonomy" id="1287878"/>
    <lineage>
        <taxon>Bacteria</taxon>
        <taxon>Bacillati</taxon>
        <taxon>Actinomycetota</taxon>
        <taxon>Actinomycetes</taxon>
        <taxon>Micromonosporales</taxon>
        <taxon>Micromonosporaceae</taxon>
        <taxon>Actinoplanes</taxon>
    </lineage>
</organism>
<accession>A0A327ZC13</accession>
<evidence type="ECO:0000313" key="3">
    <source>
        <dbReference type="Proteomes" id="UP000249341"/>
    </source>
</evidence>
<dbReference type="OrthoDB" id="3393005at2"/>
<evidence type="ECO:0000256" key="1">
    <source>
        <dbReference type="SAM" id="MobiDB-lite"/>
    </source>
</evidence>
<dbReference type="AlphaFoldDB" id="A0A327ZC13"/>
<sequence length="205" mass="21207">MRFVLIAAFVVATLAGCTDSGDNEAGPVVSPTPAPSGPVDMPPADAGSPKPLRSEPGGHSASAETPLMLNANGYGPYRVGQSQQELVDAKMARAMKVDETGCVIGWGSKLMNSPRLRFVDGKLAQIELSTLGAVTDTGLMIGAQLPEAQEKYPDGKVIYGPAGAGWETVDGENTLLVKITGDDVTTIIGGLATSVERRYKAGMGC</sequence>
<dbReference type="Proteomes" id="UP000249341">
    <property type="component" value="Unassembled WGS sequence"/>
</dbReference>
<dbReference type="RefSeq" id="WP_111649744.1">
    <property type="nucleotide sequence ID" value="NZ_JACHWI010000005.1"/>
</dbReference>
<dbReference type="PROSITE" id="PS51257">
    <property type="entry name" value="PROKAR_LIPOPROTEIN"/>
    <property type="match status" value="1"/>
</dbReference>
<feature type="region of interest" description="Disordered" evidence="1">
    <location>
        <begin position="20"/>
        <end position="66"/>
    </location>
</feature>